<evidence type="ECO:0000313" key="2">
    <source>
        <dbReference type="Proteomes" id="UP000249590"/>
    </source>
</evidence>
<evidence type="ECO:0000313" key="1">
    <source>
        <dbReference type="EMBL" id="RAI04064.1"/>
    </source>
</evidence>
<sequence>MDARTSGETTAARQKSLSVLLRELAGFPLPPEHERPHRPIAASRFIPLSRQAVMAHLCRHIEGEKDGETFAMAALRLERHRNHDYRRLASEVRRVYLPFSPDNDTVNVLQFEPAVREEMEDHLSGLTRHLLTRANYTALEMDEIDAILSEQSSYSLRIEVDLDEYDLLQVYVRDVYMKPHHVRRPETAYLKSYTYNIRAYRRLFILLKLKTDEERAAEIAEVERVSLKTARKRVAKRRRQLPSGLSTDNIYIKVFKDMPEHDLQILFPLRRVQFRPFDKLKFYATAGSGTMFGIVSTTGKVFAATNPIAAVGALVGFGGILARQVAGFFNQRTRYQMELAQKLFFHNLANNRAALTLLLDRAEEEDVKEDLITLYFLAGESVDESELSGHKRRIEAAIEEQCGVGVDFELDDALRRLKRDGMVTVRGTTLTFGTFADAVARYDALAEEHDVDDARHIQDLETFDVCECAAANEA</sequence>
<dbReference type="PANTHER" id="PTHR33645">
    <property type="entry name" value="AMINOPEPTIDASE (DUF3754)"/>
    <property type="match status" value="1"/>
</dbReference>
<dbReference type="OrthoDB" id="445083at2"/>
<protein>
    <recommendedName>
        <fullName evidence="3">DUF3754 domain-containing protein</fullName>
    </recommendedName>
</protein>
<reference evidence="1 2" key="1">
    <citation type="submission" date="2018-05" db="EMBL/GenBank/DDBJ databases">
        <title>Acuticoccus sediminis sp. nov., isolated from deep-sea sediment of Indian Ocean.</title>
        <authorList>
            <person name="Liu X."/>
            <person name="Lai Q."/>
            <person name="Du Y."/>
            <person name="Sun F."/>
            <person name="Zhang X."/>
            <person name="Wang S."/>
            <person name="Shao Z."/>
        </authorList>
    </citation>
    <scope>NUCLEOTIDE SEQUENCE [LARGE SCALE GENOMIC DNA]</scope>
    <source>
        <strain evidence="1 2">PTG4-2</strain>
    </source>
</reference>
<keyword evidence="2" id="KW-1185">Reference proteome</keyword>
<dbReference type="RefSeq" id="WP_111343236.1">
    <property type="nucleotide sequence ID" value="NZ_JAIWKD010000001.1"/>
</dbReference>
<dbReference type="EMBL" id="QHHQ01000001">
    <property type="protein sequence ID" value="RAI04064.1"/>
    <property type="molecule type" value="Genomic_DNA"/>
</dbReference>
<name>A0A8B2P290_9HYPH</name>
<dbReference type="AlphaFoldDB" id="A0A8B2P290"/>
<dbReference type="Pfam" id="PF12576">
    <property type="entry name" value="DUF3754"/>
    <property type="match status" value="1"/>
</dbReference>
<gene>
    <name evidence="1" type="ORF">DLJ53_06295</name>
</gene>
<comment type="caution">
    <text evidence="1">The sequence shown here is derived from an EMBL/GenBank/DDBJ whole genome shotgun (WGS) entry which is preliminary data.</text>
</comment>
<accession>A0A8B2P290</accession>
<organism evidence="1 2">
    <name type="scientific">Acuticoccus sediminis</name>
    <dbReference type="NCBI Taxonomy" id="2184697"/>
    <lineage>
        <taxon>Bacteria</taxon>
        <taxon>Pseudomonadati</taxon>
        <taxon>Pseudomonadota</taxon>
        <taxon>Alphaproteobacteria</taxon>
        <taxon>Hyphomicrobiales</taxon>
        <taxon>Amorphaceae</taxon>
        <taxon>Acuticoccus</taxon>
    </lineage>
</organism>
<dbReference type="Proteomes" id="UP000249590">
    <property type="component" value="Unassembled WGS sequence"/>
</dbReference>
<evidence type="ECO:0008006" key="3">
    <source>
        <dbReference type="Google" id="ProtNLM"/>
    </source>
</evidence>
<dbReference type="PANTHER" id="PTHR33645:SF11">
    <property type="entry name" value="AMINOPEPTIDASE (DUF3754)"/>
    <property type="match status" value="1"/>
</dbReference>
<dbReference type="InterPro" id="IPR022227">
    <property type="entry name" value="DUF3754"/>
</dbReference>
<proteinExistence type="predicted"/>